<keyword evidence="5" id="KW-0407">Ion channel</keyword>
<evidence type="ECO:0000256" key="4">
    <source>
        <dbReference type="SAM" id="SignalP"/>
    </source>
</evidence>
<dbReference type="EMBL" id="GEMQ01000020">
    <property type="protein sequence ID" value="JAT91169.1"/>
    <property type="molecule type" value="Transcribed_RNA"/>
</dbReference>
<dbReference type="GO" id="GO:0034220">
    <property type="term" value="P:monoatomic ion transmembrane transport"/>
    <property type="evidence" value="ECO:0007669"/>
    <property type="project" value="UniProtKB-KW"/>
</dbReference>
<comment type="subcellular location">
    <subcellularLocation>
        <location evidence="1">Secreted</location>
    </subcellularLocation>
</comment>
<protein>
    <submittedName>
        <fullName evidence="5">Putative potassium channel toxin</fullName>
    </submittedName>
</protein>
<dbReference type="SUPFAM" id="SSF57095">
    <property type="entry name" value="Scorpion toxin-like"/>
    <property type="match status" value="1"/>
</dbReference>
<keyword evidence="2" id="KW-0964">Secreted</keyword>
<evidence type="ECO:0000256" key="1">
    <source>
        <dbReference type="ARBA" id="ARBA00004613"/>
    </source>
</evidence>
<name>A0A1E1WVW2_TITOB</name>
<dbReference type="Pfam" id="PF00451">
    <property type="entry name" value="Toxin_2"/>
    <property type="match status" value="1"/>
</dbReference>
<keyword evidence="4" id="KW-0732">Signal</keyword>
<reference evidence="5" key="1">
    <citation type="submission" date="2015-08" db="EMBL/GenBank/DDBJ databases">
        <title>Proteomic endorsed transcriptomic profile of the venom gland from Tityus obscurus.</title>
        <authorList>
            <person name="Oliveira U.C."/>
            <person name="Nishiyama M.Y.Jr."/>
            <person name="Santos M.B."/>
            <person name="Silva A.P."/>
            <person name="Chalkidis H.M."/>
            <person name="Imberg A.S."/>
            <person name="Candido D.M."/>
            <person name="Yamanouye N."/>
            <person name="Dorce V.A."/>
            <person name="Junqueira-de-Azevedo I.L."/>
        </authorList>
    </citation>
    <scope>NUCLEOTIDE SEQUENCE</scope>
    <source>
        <tissue evidence="5">Telson</tissue>
    </source>
</reference>
<evidence type="ECO:0000313" key="5">
    <source>
        <dbReference type="EMBL" id="JAT91169.1"/>
    </source>
</evidence>
<keyword evidence="3" id="KW-0800">Toxin</keyword>
<dbReference type="EMBL" id="GEMQ01000023">
    <property type="protein sequence ID" value="JAT91166.1"/>
    <property type="molecule type" value="Transcribed_RNA"/>
</dbReference>
<accession>A0A1E1WVW2</accession>
<dbReference type="AlphaFoldDB" id="A0A1E1WVW2"/>
<evidence type="ECO:0000256" key="2">
    <source>
        <dbReference type="ARBA" id="ARBA00022525"/>
    </source>
</evidence>
<feature type="chain" id="PRO_5009115668" evidence="4">
    <location>
        <begin position="24"/>
        <end position="60"/>
    </location>
</feature>
<sequence length="60" mass="6989">MKAFYGMLMIFVLCSMCYILVDSQYNTHVKCSESSECLEVCKDEYGYRVNKCNNGRCTCY</sequence>
<dbReference type="GO" id="GO:0008200">
    <property type="term" value="F:ion channel inhibitor activity"/>
    <property type="evidence" value="ECO:0007669"/>
    <property type="project" value="InterPro"/>
</dbReference>
<keyword evidence="5" id="KW-0813">Transport</keyword>
<dbReference type="Gene3D" id="3.30.30.10">
    <property type="entry name" value="Knottin, scorpion toxin-like"/>
    <property type="match status" value="1"/>
</dbReference>
<evidence type="ECO:0000256" key="3">
    <source>
        <dbReference type="ARBA" id="ARBA00022699"/>
    </source>
</evidence>
<dbReference type="GO" id="GO:0005576">
    <property type="term" value="C:extracellular region"/>
    <property type="evidence" value="ECO:0007669"/>
    <property type="project" value="UniProtKB-SubCell"/>
</dbReference>
<keyword evidence="5" id="KW-0406">Ion transport</keyword>
<proteinExistence type="predicted"/>
<organism evidence="5">
    <name type="scientific">Tityus obscurus</name>
    <name type="common">Amazonian scorpion</name>
    <name type="synonym">Tityus cambridgei</name>
    <dbReference type="NCBI Taxonomy" id="1221240"/>
    <lineage>
        <taxon>Eukaryota</taxon>
        <taxon>Metazoa</taxon>
        <taxon>Ecdysozoa</taxon>
        <taxon>Arthropoda</taxon>
        <taxon>Chelicerata</taxon>
        <taxon>Arachnida</taxon>
        <taxon>Scorpiones</taxon>
        <taxon>Buthida</taxon>
        <taxon>Buthoidea</taxon>
        <taxon>Buthidae</taxon>
        <taxon>Tityus</taxon>
    </lineage>
</organism>
<dbReference type="InterPro" id="IPR001947">
    <property type="entry name" value="Scorpion_toxinS_K_inh"/>
</dbReference>
<dbReference type="InterPro" id="IPR036574">
    <property type="entry name" value="Scorpion_toxin-like_sf"/>
</dbReference>
<feature type="signal peptide" evidence="4">
    <location>
        <begin position="1"/>
        <end position="23"/>
    </location>
</feature>
<keyword evidence="3" id="KW-0528">Neurotoxin</keyword>